<keyword evidence="3" id="KW-1185">Reference proteome</keyword>
<protein>
    <submittedName>
        <fullName evidence="2">Uncharacterized protein</fullName>
    </submittedName>
</protein>
<feature type="signal peptide" evidence="1">
    <location>
        <begin position="1"/>
        <end position="18"/>
    </location>
</feature>
<reference evidence="2 3" key="1">
    <citation type="submission" date="2017-05" db="EMBL/GenBank/DDBJ databases">
        <authorList>
            <person name="Varghese N."/>
            <person name="Submissions S."/>
        </authorList>
    </citation>
    <scope>NUCLEOTIDE SEQUENCE [LARGE SCALE GENOMIC DNA]</scope>
    <source>
        <strain evidence="2 3">DSM 19036</strain>
    </source>
</reference>
<dbReference type="AlphaFoldDB" id="A0A521C890"/>
<feature type="chain" id="PRO_5021775938" evidence="1">
    <location>
        <begin position="19"/>
        <end position="333"/>
    </location>
</feature>
<gene>
    <name evidence="2" type="ORF">SAMN06265348_103268</name>
</gene>
<name>A0A521C890_9SPHI</name>
<keyword evidence="1" id="KW-0732">Signal</keyword>
<evidence type="ECO:0000313" key="3">
    <source>
        <dbReference type="Proteomes" id="UP000320300"/>
    </source>
</evidence>
<evidence type="ECO:0000256" key="1">
    <source>
        <dbReference type="SAM" id="SignalP"/>
    </source>
</evidence>
<sequence length="333" mass="36527">MKKSILFLAIAISLRASSQQLTSAINNANGDNSNILIANQSAVSVTNDNRATIWLDNDGKLKFRAVTGKGFGFRNYANTEDQVVIDGAGNVGIGTLVPIGRLNVNVPLNGSISAISIGNDDPGNLAVPAGSALGGYNIDFKTWRDIVPFQTGARIRAERINNWMPNNALKQAMDLVFYTSSGDSESSLLEKMRIRSDGAILIGTGSHSAKLNVDGIIHSREVVVDNNIWPDFVFEDKYKTLPLSELERYLAENRHLPEIPSAREVKEKGVNLGDMNSLLLQKIEELTLYVIELKKENAAFKSKTLHLSNKQNIRIQKLEHQLASSQSGLNKTR</sequence>
<evidence type="ECO:0000313" key="2">
    <source>
        <dbReference type="EMBL" id="SMO55021.1"/>
    </source>
</evidence>
<dbReference type="Proteomes" id="UP000320300">
    <property type="component" value="Unassembled WGS sequence"/>
</dbReference>
<accession>A0A521C890</accession>
<dbReference type="EMBL" id="FXTN01000003">
    <property type="protein sequence ID" value="SMO55021.1"/>
    <property type="molecule type" value="Genomic_DNA"/>
</dbReference>
<proteinExistence type="predicted"/>
<organism evidence="2 3">
    <name type="scientific">Pedobacter westerhofensis</name>
    <dbReference type="NCBI Taxonomy" id="425512"/>
    <lineage>
        <taxon>Bacteria</taxon>
        <taxon>Pseudomonadati</taxon>
        <taxon>Bacteroidota</taxon>
        <taxon>Sphingobacteriia</taxon>
        <taxon>Sphingobacteriales</taxon>
        <taxon>Sphingobacteriaceae</taxon>
        <taxon>Pedobacter</taxon>
    </lineage>
</organism>
<dbReference type="OrthoDB" id="767836at2"/>
<dbReference type="RefSeq" id="WP_142527463.1">
    <property type="nucleotide sequence ID" value="NZ_CBCSJO010000004.1"/>
</dbReference>